<organism evidence="2 3">
    <name type="scientific">Armillaria gallica</name>
    <name type="common">Bulbous honey fungus</name>
    <name type="synonym">Armillaria bulbosa</name>
    <dbReference type="NCBI Taxonomy" id="47427"/>
    <lineage>
        <taxon>Eukaryota</taxon>
        <taxon>Fungi</taxon>
        <taxon>Dikarya</taxon>
        <taxon>Basidiomycota</taxon>
        <taxon>Agaricomycotina</taxon>
        <taxon>Agaricomycetes</taxon>
        <taxon>Agaricomycetidae</taxon>
        <taxon>Agaricales</taxon>
        <taxon>Marasmiineae</taxon>
        <taxon>Physalacriaceae</taxon>
        <taxon>Armillaria</taxon>
    </lineage>
</organism>
<dbReference type="EMBL" id="KZ293703">
    <property type="protein sequence ID" value="PBK83787.1"/>
    <property type="molecule type" value="Genomic_DNA"/>
</dbReference>
<protein>
    <submittedName>
        <fullName evidence="2">Uncharacterized protein</fullName>
    </submittedName>
</protein>
<accession>A0A2H3D411</accession>
<dbReference type="OMA" id="CETCTES"/>
<keyword evidence="3" id="KW-1185">Reference proteome</keyword>
<evidence type="ECO:0000256" key="1">
    <source>
        <dbReference type="SAM" id="MobiDB-lite"/>
    </source>
</evidence>
<evidence type="ECO:0000313" key="2">
    <source>
        <dbReference type="EMBL" id="PBK83787.1"/>
    </source>
</evidence>
<feature type="region of interest" description="Disordered" evidence="1">
    <location>
        <begin position="1462"/>
        <end position="1496"/>
    </location>
</feature>
<name>A0A2H3D411_ARMGA</name>
<proteinExistence type="predicted"/>
<sequence>MASSYEVPANDGYVLCPDCEDWINVGTTPPSALDKVHRGKLNCKKNAMKKKKSKAQRSIADFWMKKAAPTQSLIHAPKPILQSAPSAMQIHNSTISSSTISSPLLASLHASIKKMPSNNEETENALGFAGDPPGGVHIQDGEDPWEVWDPILNGVLQRSKDKLKTLVKQGRKAMQSLHNVFMHLVSTHHISEALIKGKVLCLHEAIEDTVNSVVLEATIEHQPQMNHLESELNIVPVVIDVDAPEPQGQTTPILVTPPSATNLPNSLHTQSCMGFPVSLDPGSSAHSSYPFGVHDINGDPWDYSVKQGVITLYSFTCHCVLPDLEKSVCEACMALEKDPRLEGIVKRIKDGVHENAPLAYHSTGGLQEIHHRKQSTICLLRLRRLNDVCKLSSQKRALGLQKQWMLAIGSGKVERVERLVHVGLKRGAGIKALLAMYDEAARRVYRPHTYTEADDMRALLLWRLGGSRVANIAHKALGLPSLDATRRRTVIPPIIVSPHAPLLSDTEKNVASSFRFVEDIIQEKGVRHQVLMLDELKVEGRLRWDPRSNHILGVCREHGSKTSLEFKSKDEVELLIESLEKKEVHMASEATVGAIGLLTGEPRLYSAHPVLISGSCKAEKGVEHAKIIETVLAASSQNGVRTISIASDGEARRGEALVRLTFKHKLPTSSPIYPPLHDLPFMNLEVGDDDITADKDYKHVIKRFRNLLLRDSGVVIHGVHLKPAVIRSHLASNGLSTTRINYLLTPDDRQDVRLAYDLLHEIWSLPKVSEGASPGFISAREALCTFGILARHIILPYVCIDLSLAEQLSHLSAAAHILLALWVEDDEKTRLMPSQLYVDSMIMIKNVYFCVAKGQIDDPEGKFWVILLGTDREEELFGITRTMVGNDANIDVLQLGDRVTNATEVSAILAKYPFWDKPPRRLKLPVLSKDGLELHDHVDHLKPSTWRGDVRTSVVGLKTCWSRGRRDVEVELPRLTVILDRLGPNVNILCPYGVDLVKALRDDIDDTVDIPLESSDGEVTPIAADLEDAIADEDHKKFETGRKCSRYEPWFEFEGKQVYKSRFLKEAFTQFRNPNSTDRLKRVANMPRYAIKQDQCPAYPDIVTEDSPFEDGSLAMNSPISTLIRCENHLFLAVGEIIDMLYQGQHCQQLSPILLADPTTFVSYQLLFLVPTTSEDGSVASHDWKWTYLRGPSYHRVPGRLIHPVNPAISTSQPGKPFYVFDSATLRALGMSMLDDLLPEDGQSLPEITPSVHFPYRHLGKACFVCEHDGKEREVIDAAVRMCTHCQPCVPLDKSTPRVLEHVSAHIIFDNGIDDLELCGLCLRPAPLCSWYLRKGKGSNGGYQVNWKKSTCANKLKFNYNVAAAVSETSPCSNVPIQCEYCPDGAPAVWKYNMIVHIRNHHRHVSREAYEQTFKPDDFEKSLMNNIWTNRHKHKRDRRPNVTKNLVISEAHSSRLALADLEGTMSLKSDDEEEIEDRKETTCASPQNEMDEQGSE</sequence>
<dbReference type="InParanoid" id="A0A2H3D411"/>
<evidence type="ECO:0000313" key="3">
    <source>
        <dbReference type="Proteomes" id="UP000217790"/>
    </source>
</evidence>
<dbReference type="Proteomes" id="UP000217790">
    <property type="component" value="Unassembled WGS sequence"/>
</dbReference>
<dbReference type="OrthoDB" id="3048541at2759"/>
<reference evidence="3" key="1">
    <citation type="journal article" date="2017" name="Nat. Ecol. Evol.">
        <title>Genome expansion and lineage-specific genetic innovations in the forest pathogenic fungi Armillaria.</title>
        <authorList>
            <person name="Sipos G."/>
            <person name="Prasanna A.N."/>
            <person name="Walter M.C."/>
            <person name="O'Connor E."/>
            <person name="Balint B."/>
            <person name="Krizsan K."/>
            <person name="Kiss B."/>
            <person name="Hess J."/>
            <person name="Varga T."/>
            <person name="Slot J."/>
            <person name="Riley R."/>
            <person name="Boka B."/>
            <person name="Rigling D."/>
            <person name="Barry K."/>
            <person name="Lee J."/>
            <person name="Mihaltcheva S."/>
            <person name="LaButti K."/>
            <person name="Lipzen A."/>
            <person name="Waldron R."/>
            <person name="Moloney N.M."/>
            <person name="Sperisen C."/>
            <person name="Kredics L."/>
            <person name="Vagvoelgyi C."/>
            <person name="Patrignani A."/>
            <person name="Fitzpatrick D."/>
            <person name="Nagy I."/>
            <person name="Doyle S."/>
            <person name="Anderson J.B."/>
            <person name="Grigoriev I.V."/>
            <person name="Gueldener U."/>
            <person name="Muensterkoetter M."/>
            <person name="Nagy L.G."/>
        </authorList>
    </citation>
    <scope>NUCLEOTIDE SEQUENCE [LARGE SCALE GENOMIC DNA]</scope>
    <source>
        <strain evidence="3">Ar21-2</strain>
    </source>
</reference>
<gene>
    <name evidence="2" type="ORF">ARMGADRAFT_1089016</name>
</gene>